<dbReference type="CDD" id="cd12148">
    <property type="entry name" value="fungal_TF_MHR"/>
    <property type="match status" value="1"/>
</dbReference>
<dbReference type="GO" id="GO:0006351">
    <property type="term" value="P:DNA-templated transcription"/>
    <property type="evidence" value="ECO:0007669"/>
    <property type="project" value="InterPro"/>
</dbReference>
<dbReference type="OrthoDB" id="6372431at2759"/>
<dbReference type="AlphaFoldDB" id="A0A9W4IZ74"/>
<dbReference type="InterPro" id="IPR007219">
    <property type="entry name" value="XnlR_reg_dom"/>
</dbReference>
<proteinExistence type="predicted"/>
<dbReference type="InterPro" id="IPR001138">
    <property type="entry name" value="Zn2Cys6_DnaBD"/>
</dbReference>
<evidence type="ECO:0000259" key="7">
    <source>
        <dbReference type="PROSITE" id="PS50048"/>
    </source>
</evidence>
<evidence type="ECO:0000313" key="8">
    <source>
        <dbReference type="EMBL" id="CAG8359439.1"/>
    </source>
</evidence>
<organism evidence="8 9">
    <name type="scientific">Penicillium salamii</name>
    <dbReference type="NCBI Taxonomy" id="1612424"/>
    <lineage>
        <taxon>Eukaryota</taxon>
        <taxon>Fungi</taxon>
        <taxon>Dikarya</taxon>
        <taxon>Ascomycota</taxon>
        <taxon>Pezizomycotina</taxon>
        <taxon>Eurotiomycetes</taxon>
        <taxon>Eurotiomycetidae</taxon>
        <taxon>Eurotiales</taxon>
        <taxon>Aspergillaceae</taxon>
        <taxon>Penicillium</taxon>
    </lineage>
</organism>
<dbReference type="GO" id="GO:0008270">
    <property type="term" value="F:zinc ion binding"/>
    <property type="evidence" value="ECO:0007669"/>
    <property type="project" value="InterPro"/>
</dbReference>
<keyword evidence="2" id="KW-0479">Metal-binding</keyword>
<dbReference type="PROSITE" id="PS00463">
    <property type="entry name" value="ZN2_CY6_FUNGAL_1"/>
    <property type="match status" value="1"/>
</dbReference>
<dbReference type="GO" id="GO:0000981">
    <property type="term" value="F:DNA-binding transcription factor activity, RNA polymerase II-specific"/>
    <property type="evidence" value="ECO:0007669"/>
    <property type="project" value="InterPro"/>
</dbReference>
<evidence type="ECO:0000256" key="4">
    <source>
        <dbReference type="ARBA" id="ARBA00023125"/>
    </source>
</evidence>
<dbReference type="Pfam" id="PF04082">
    <property type="entry name" value="Fungal_trans"/>
    <property type="match status" value="1"/>
</dbReference>
<comment type="caution">
    <text evidence="8">The sequence shown here is derived from an EMBL/GenBank/DDBJ whole genome shotgun (WGS) entry which is preliminary data.</text>
</comment>
<keyword evidence="5" id="KW-0804">Transcription</keyword>
<dbReference type="CDD" id="cd00067">
    <property type="entry name" value="GAL4"/>
    <property type="match status" value="1"/>
</dbReference>
<keyword evidence="3" id="KW-0805">Transcription regulation</keyword>
<dbReference type="PROSITE" id="PS50048">
    <property type="entry name" value="ZN2_CY6_FUNGAL_2"/>
    <property type="match status" value="1"/>
</dbReference>
<dbReference type="GO" id="GO:0005634">
    <property type="term" value="C:nucleus"/>
    <property type="evidence" value="ECO:0007669"/>
    <property type="project" value="UniProtKB-SubCell"/>
</dbReference>
<keyword evidence="6" id="KW-0539">Nucleus</keyword>
<dbReference type="Pfam" id="PF00172">
    <property type="entry name" value="Zn_clus"/>
    <property type="match status" value="1"/>
</dbReference>
<dbReference type="GO" id="GO:0003677">
    <property type="term" value="F:DNA binding"/>
    <property type="evidence" value="ECO:0007669"/>
    <property type="project" value="UniProtKB-KW"/>
</dbReference>
<dbReference type="InterPro" id="IPR036864">
    <property type="entry name" value="Zn2-C6_fun-type_DNA-bd_sf"/>
</dbReference>
<dbReference type="PANTHER" id="PTHR47338">
    <property type="entry name" value="ZN(II)2CYS6 TRANSCRIPTION FACTOR (EUROFUNG)-RELATED"/>
    <property type="match status" value="1"/>
</dbReference>
<evidence type="ECO:0000256" key="5">
    <source>
        <dbReference type="ARBA" id="ARBA00023163"/>
    </source>
</evidence>
<dbReference type="SUPFAM" id="SSF57701">
    <property type="entry name" value="Zn2/Cys6 DNA-binding domain"/>
    <property type="match status" value="1"/>
</dbReference>
<evidence type="ECO:0000256" key="1">
    <source>
        <dbReference type="ARBA" id="ARBA00004123"/>
    </source>
</evidence>
<feature type="domain" description="Zn(2)-C6 fungal-type" evidence="7">
    <location>
        <begin position="33"/>
        <end position="63"/>
    </location>
</feature>
<dbReference type="InterPro" id="IPR050815">
    <property type="entry name" value="TF_fung"/>
</dbReference>
<accession>A0A9W4IZ74</accession>
<dbReference type="SMART" id="SM00906">
    <property type="entry name" value="Fungal_trans"/>
    <property type="match status" value="1"/>
</dbReference>
<evidence type="ECO:0000256" key="2">
    <source>
        <dbReference type="ARBA" id="ARBA00022723"/>
    </source>
</evidence>
<evidence type="ECO:0000313" key="9">
    <source>
        <dbReference type="Proteomes" id="UP001152592"/>
    </source>
</evidence>
<keyword evidence="4" id="KW-0238">DNA-binding</keyword>
<evidence type="ECO:0000256" key="6">
    <source>
        <dbReference type="ARBA" id="ARBA00023242"/>
    </source>
</evidence>
<reference evidence="8" key="1">
    <citation type="submission" date="2021-07" db="EMBL/GenBank/DDBJ databases">
        <authorList>
            <person name="Branca A.L. A."/>
        </authorList>
    </citation>
    <scope>NUCLEOTIDE SEQUENCE</scope>
</reference>
<protein>
    <recommendedName>
        <fullName evidence="7">Zn(2)-C6 fungal-type domain-containing protein</fullName>
    </recommendedName>
</protein>
<evidence type="ECO:0000256" key="3">
    <source>
        <dbReference type="ARBA" id="ARBA00023015"/>
    </source>
</evidence>
<comment type="subcellular location">
    <subcellularLocation>
        <location evidence="1">Nucleus</location>
    </subcellularLocation>
</comment>
<dbReference type="EMBL" id="CAJVPD010000156">
    <property type="protein sequence ID" value="CAG8359439.1"/>
    <property type="molecule type" value="Genomic_DNA"/>
</dbReference>
<dbReference type="PANTHER" id="PTHR47338:SF3">
    <property type="entry name" value="C6 FINGER DOMAIN TRANSCRIPTION FACTOR DBAA-RELATED"/>
    <property type="match status" value="1"/>
</dbReference>
<gene>
    <name evidence="8" type="ORF">PSALAMII_LOCUS3524</name>
</gene>
<name>A0A9W4IZ74_9EURO</name>
<dbReference type="Proteomes" id="UP001152592">
    <property type="component" value="Unassembled WGS sequence"/>
</dbReference>
<sequence length="587" mass="66495">MISSQDHSRRSYYDLNASSATANQSVRQSPGTACLRCRDKKLKCDARKPQCGTCFASGVECVRSTNPRKRVNQMRDLQDRIDAVEQDIRNVRSQFTLDGSSVGLCPSPFGLPVDYGTIENTPYVPPFPDLEDLTPPAASEDCSKTQDNQSFHPLNLSDPCVDATMNFDRSCAEMLVLRCEIERNLVRQLVKKLYRDQIFMDRIHPIAPLLHRQRYFSWARSSKKTASQLCLQYALCTLAGSISTHLRHCCESFYQHTCHLLDVLAAEDKDPPQIEQIQACILLAYYDLTKRNFRRGWISTGRSIRSIQYMKLFQVDQPQNNPTSVDWVQEEEKRRAFWVTYTLDILISLLGEWPVSFLGYTEFVRLPAPEDRFQYGRSIEMPFLASVLSSTDYSVLSPFTESIIFATIIGNITANHHESPGRSSPEEISGSIRDKLLSLGAFSKSRLKALLSKGQNFIPPSLGDPMRLFTLMLSHASVLFLYSALKQIRQTTPIEETAVQSLKYESMLAADEIIKLSTSTLPLSCFKVHPFTPLILAKCVAFYNTDCELEGLRQPMAQQCYILLGDMSETNNLATECLSLRDTGRWK</sequence>
<dbReference type="SMART" id="SM00066">
    <property type="entry name" value="GAL4"/>
    <property type="match status" value="1"/>
</dbReference>
<dbReference type="Gene3D" id="4.10.240.10">
    <property type="entry name" value="Zn(2)-C6 fungal-type DNA-binding domain"/>
    <property type="match status" value="1"/>
</dbReference>